<sequence>MTTSWTDGFAFYLRHKTRGSSKNFNCDTSCTRSLQLRLRSDFSAPSAGRRRQTYRRVGVVRDYGTSLTVGLADRYCEFVAYLPAAAIRNSDVI</sequence>
<name>A0A4C1T6D3_EUMVA</name>
<protein>
    <submittedName>
        <fullName evidence="1">Uncharacterized protein</fullName>
    </submittedName>
</protein>
<dbReference type="EMBL" id="BGZK01000034">
    <property type="protein sequence ID" value="GBP09150.1"/>
    <property type="molecule type" value="Genomic_DNA"/>
</dbReference>
<dbReference type="Proteomes" id="UP000299102">
    <property type="component" value="Unassembled WGS sequence"/>
</dbReference>
<dbReference type="AlphaFoldDB" id="A0A4C1T6D3"/>
<accession>A0A4C1T6D3</accession>
<gene>
    <name evidence="1" type="ORF">EVAR_4029_1</name>
</gene>
<evidence type="ECO:0000313" key="1">
    <source>
        <dbReference type="EMBL" id="GBP09150.1"/>
    </source>
</evidence>
<keyword evidence="2" id="KW-1185">Reference proteome</keyword>
<reference evidence="1 2" key="1">
    <citation type="journal article" date="2019" name="Commun. Biol.">
        <title>The bagworm genome reveals a unique fibroin gene that provides high tensile strength.</title>
        <authorList>
            <person name="Kono N."/>
            <person name="Nakamura H."/>
            <person name="Ohtoshi R."/>
            <person name="Tomita M."/>
            <person name="Numata K."/>
            <person name="Arakawa K."/>
        </authorList>
    </citation>
    <scope>NUCLEOTIDE SEQUENCE [LARGE SCALE GENOMIC DNA]</scope>
</reference>
<evidence type="ECO:0000313" key="2">
    <source>
        <dbReference type="Proteomes" id="UP000299102"/>
    </source>
</evidence>
<comment type="caution">
    <text evidence="1">The sequence shown here is derived from an EMBL/GenBank/DDBJ whole genome shotgun (WGS) entry which is preliminary data.</text>
</comment>
<proteinExistence type="predicted"/>
<organism evidence="1 2">
    <name type="scientific">Eumeta variegata</name>
    <name type="common">Bagworm moth</name>
    <name type="synonym">Eumeta japonica</name>
    <dbReference type="NCBI Taxonomy" id="151549"/>
    <lineage>
        <taxon>Eukaryota</taxon>
        <taxon>Metazoa</taxon>
        <taxon>Ecdysozoa</taxon>
        <taxon>Arthropoda</taxon>
        <taxon>Hexapoda</taxon>
        <taxon>Insecta</taxon>
        <taxon>Pterygota</taxon>
        <taxon>Neoptera</taxon>
        <taxon>Endopterygota</taxon>
        <taxon>Lepidoptera</taxon>
        <taxon>Glossata</taxon>
        <taxon>Ditrysia</taxon>
        <taxon>Tineoidea</taxon>
        <taxon>Psychidae</taxon>
        <taxon>Oiketicinae</taxon>
        <taxon>Eumeta</taxon>
    </lineage>
</organism>